<protein>
    <submittedName>
        <fullName evidence="1">Nucleotidyl transferase AbiEii/AbiGii toxin family protein</fullName>
    </submittedName>
</protein>
<evidence type="ECO:0000313" key="2">
    <source>
        <dbReference type="Proteomes" id="UP000831562"/>
    </source>
</evidence>
<reference evidence="1" key="1">
    <citation type="submission" date="2022-05" db="EMBL/GenBank/DDBJ databases">
        <title>Using nanopore sequencing to obtain complete genomes from saliva samples.</title>
        <authorList>
            <person name="Baker J.L."/>
        </authorList>
    </citation>
    <scope>NUCLEOTIDE SEQUENCE</scope>
    <source>
        <strain evidence="1">JCVI-JB-Lp32</strain>
    </source>
</reference>
<organism evidence="1 2">
    <name type="scientific">Lancefieldella parvula</name>
    <dbReference type="NCBI Taxonomy" id="1382"/>
    <lineage>
        <taxon>Bacteria</taxon>
        <taxon>Bacillati</taxon>
        <taxon>Actinomycetota</taxon>
        <taxon>Coriobacteriia</taxon>
        <taxon>Coriobacteriales</taxon>
        <taxon>Atopobiaceae</taxon>
        <taxon>Lancefieldella</taxon>
    </lineage>
</organism>
<evidence type="ECO:0000313" key="1">
    <source>
        <dbReference type="EMBL" id="UQF78034.1"/>
    </source>
</evidence>
<dbReference type="EMBL" id="CP097092">
    <property type="protein sequence ID" value="UQF78034.1"/>
    <property type="molecule type" value="Genomic_DNA"/>
</dbReference>
<accession>A0A9E7AGB8</accession>
<dbReference type="InterPro" id="IPR014942">
    <property type="entry name" value="AbiEii"/>
</dbReference>
<dbReference type="Proteomes" id="UP000831562">
    <property type="component" value="Chromosome"/>
</dbReference>
<sequence>MTAKRPNSMRHLDDAIRRECGGNQAAYVRLRTLMANAVVAGMLPDGVVKGGSAIKMRYGNARTRYTTDLDTATATDPAAYADLLGAALARGWEGFTGRVVPREPAHPKDVPEEYVMRPFDVRLSYLGKPWCTVPLEVGHDEIGDADAADWIDLEDADAAFAALGLPSPGRAPLMTLEHQVAQKLHAVTGTGDRVRDLVDLQVMFSNSDIDLAATKRTCERLFAYRQRQAWPPTVEAREGWDEQYQALAEGMVVIQDVGEAIEWANALISRIATA</sequence>
<keyword evidence="1" id="KW-0808">Transferase</keyword>
<gene>
    <name evidence="1" type="ORF">M3I19_07100</name>
</gene>
<dbReference type="Pfam" id="PF08843">
    <property type="entry name" value="AbiEii"/>
    <property type="match status" value="1"/>
</dbReference>
<proteinExistence type="predicted"/>
<dbReference type="GO" id="GO:0016740">
    <property type="term" value="F:transferase activity"/>
    <property type="evidence" value="ECO:0007669"/>
    <property type="project" value="UniProtKB-KW"/>
</dbReference>
<dbReference type="AlphaFoldDB" id="A0A9E7AGB8"/>
<name>A0A9E7AGB8_9ACTN</name>